<evidence type="ECO:0000256" key="1">
    <source>
        <dbReference type="SAM" id="MobiDB-lite"/>
    </source>
</evidence>
<feature type="compositionally biased region" description="Basic residues" evidence="1">
    <location>
        <begin position="43"/>
        <end position="52"/>
    </location>
</feature>
<dbReference type="HOGENOM" id="CLU_3081976_0_0_10"/>
<protein>
    <submittedName>
        <fullName evidence="2">Uncharacterized protein</fullName>
    </submittedName>
</protein>
<dbReference type="AlphaFoldDB" id="H1Y723"/>
<reference evidence="2" key="1">
    <citation type="submission" date="2011-09" db="EMBL/GenBank/DDBJ databases">
        <title>The permanent draft genome of Mucilaginibacter paludis DSM 18603.</title>
        <authorList>
            <consortium name="US DOE Joint Genome Institute (JGI-PGF)"/>
            <person name="Lucas S."/>
            <person name="Han J."/>
            <person name="Lapidus A."/>
            <person name="Bruce D."/>
            <person name="Goodwin L."/>
            <person name="Pitluck S."/>
            <person name="Peters L."/>
            <person name="Kyrpides N."/>
            <person name="Mavromatis K."/>
            <person name="Ivanova N."/>
            <person name="Mikhailova N."/>
            <person name="Held B."/>
            <person name="Detter J.C."/>
            <person name="Tapia R."/>
            <person name="Han C."/>
            <person name="Land M."/>
            <person name="Hauser L."/>
            <person name="Markowitz V."/>
            <person name="Cheng J.-F."/>
            <person name="Hugenholtz P."/>
            <person name="Woyke T."/>
            <person name="Wu D."/>
            <person name="Tindall B."/>
            <person name="Brambilla E."/>
            <person name="Klenk H.-P."/>
            <person name="Eisen J.A."/>
        </authorList>
    </citation>
    <scope>NUCLEOTIDE SEQUENCE [LARGE SCALE GENOMIC DNA]</scope>
    <source>
        <strain evidence="2">DSM 18603</strain>
    </source>
</reference>
<feature type="region of interest" description="Disordered" evidence="1">
    <location>
        <begin position="14"/>
        <end position="52"/>
    </location>
</feature>
<gene>
    <name evidence="2" type="ORF">Mucpa_4553</name>
</gene>
<feature type="compositionally biased region" description="Polar residues" evidence="1">
    <location>
        <begin position="14"/>
        <end position="25"/>
    </location>
</feature>
<dbReference type="Proteomes" id="UP000002774">
    <property type="component" value="Chromosome"/>
</dbReference>
<dbReference type="EMBL" id="CM001403">
    <property type="protein sequence ID" value="EHQ28642.1"/>
    <property type="molecule type" value="Genomic_DNA"/>
</dbReference>
<name>H1Y723_9SPHI</name>
<proteinExistence type="predicted"/>
<sequence>MNYKISFSEMNQLAKQANSKKSSVSLEEMRKQASKLKNSSASKIKKQQPRDQ</sequence>
<organism evidence="2 3">
    <name type="scientific">Mucilaginibacter paludis DSM 18603</name>
    <dbReference type="NCBI Taxonomy" id="714943"/>
    <lineage>
        <taxon>Bacteria</taxon>
        <taxon>Pseudomonadati</taxon>
        <taxon>Bacteroidota</taxon>
        <taxon>Sphingobacteriia</taxon>
        <taxon>Sphingobacteriales</taxon>
        <taxon>Sphingobacteriaceae</taxon>
        <taxon>Mucilaginibacter</taxon>
    </lineage>
</organism>
<evidence type="ECO:0000313" key="2">
    <source>
        <dbReference type="EMBL" id="EHQ28642.1"/>
    </source>
</evidence>
<evidence type="ECO:0000313" key="3">
    <source>
        <dbReference type="Proteomes" id="UP000002774"/>
    </source>
</evidence>
<keyword evidence="3" id="KW-1185">Reference proteome</keyword>
<accession>H1Y723</accession>